<keyword evidence="2" id="KW-1185">Reference proteome</keyword>
<dbReference type="SUPFAM" id="SSF52047">
    <property type="entry name" value="RNI-like"/>
    <property type="match status" value="1"/>
</dbReference>
<evidence type="ECO:0000313" key="1">
    <source>
        <dbReference type="EMBL" id="KIM29991.1"/>
    </source>
</evidence>
<organism evidence="1 2">
    <name type="scientific">Serendipita vermifera MAFF 305830</name>
    <dbReference type="NCBI Taxonomy" id="933852"/>
    <lineage>
        <taxon>Eukaryota</taxon>
        <taxon>Fungi</taxon>
        <taxon>Dikarya</taxon>
        <taxon>Basidiomycota</taxon>
        <taxon>Agaricomycotina</taxon>
        <taxon>Agaricomycetes</taxon>
        <taxon>Sebacinales</taxon>
        <taxon>Serendipitaceae</taxon>
        <taxon>Serendipita</taxon>
    </lineage>
</organism>
<dbReference type="OrthoDB" id="3136421at2759"/>
<dbReference type="EMBL" id="KN824286">
    <property type="protein sequence ID" value="KIM29991.1"/>
    <property type="molecule type" value="Genomic_DNA"/>
</dbReference>
<dbReference type="Proteomes" id="UP000054097">
    <property type="component" value="Unassembled WGS sequence"/>
</dbReference>
<dbReference type="HOGENOM" id="CLU_046322_0_0_1"/>
<accession>A0A0C3BEW0</accession>
<reference evidence="2" key="2">
    <citation type="submission" date="2015-01" db="EMBL/GenBank/DDBJ databases">
        <title>Evolutionary Origins and Diversification of the Mycorrhizal Mutualists.</title>
        <authorList>
            <consortium name="DOE Joint Genome Institute"/>
            <consortium name="Mycorrhizal Genomics Consortium"/>
            <person name="Kohler A."/>
            <person name="Kuo A."/>
            <person name="Nagy L.G."/>
            <person name="Floudas D."/>
            <person name="Copeland A."/>
            <person name="Barry K.W."/>
            <person name="Cichocki N."/>
            <person name="Veneault-Fourrey C."/>
            <person name="LaButti K."/>
            <person name="Lindquist E.A."/>
            <person name="Lipzen A."/>
            <person name="Lundell T."/>
            <person name="Morin E."/>
            <person name="Murat C."/>
            <person name="Riley R."/>
            <person name="Ohm R."/>
            <person name="Sun H."/>
            <person name="Tunlid A."/>
            <person name="Henrissat B."/>
            <person name="Grigoriev I.V."/>
            <person name="Hibbett D.S."/>
            <person name="Martin F."/>
        </authorList>
    </citation>
    <scope>NUCLEOTIDE SEQUENCE [LARGE SCALE GENOMIC DNA]</scope>
    <source>
        <strain evidence="2">MAFF 305830</strain>
    </source>
</reference>
<dbReference type="Gene3D" id="3.80.10.10">
    <property type="entry name" value="Ribonuclease Inhibitor"/>
    <property type="match status" value="1"/>
</dbReference>
<gene>
    <name evidence="1" type="ORF">M408DRAFT_99847</name>
</gene>
<sequence>MSSDAAWVEPYYHFDFDDEVEHEWRIIESPSYDNLISDHTGKNCFSPLKVLRLVSHQYNAICTPLLYQELDLDILHRHTYEDLKTILQLIASTYGKYVRSVRIHIGKGHITSYTDYQWSSITGIMAAILSKCTNATTVAIYYRDGKEGDFGKLGNEIVRLVEANQVVAFGLFSMTIMRRPYSGNGEQKLQDTDAPMRMLEQLLGSETACQALQRLDLVMENISPPLFNLISSECTSLQSLTVRRSLRNRDRVIFISGQVWAPNDNLTSLKLMSCTPTYPPHILLLVQHFEGLKELVWANCGYQEKVALLPQFDWSKQPAFQPLIRERPLENLVLEHALEWDLVILGTIPAETVTVASLDELRLVRSMRRCAQMFPGVKVLRVLPKDLENQETPSTGEPLPTLDLLCAERKVILRRDAEVMHRCYCGNE</sequence>
<name>A0A0C3BEW0_SERVB</name>
<evidence type="ECO:0008006" key="3">
    <source>
        <dbReference type="Google" id="ProtNLM"/>
    </source>
</evidence>
<proteinExistence type="predicted"/>
<protein>
    <recommendedName>
        <fullName evidence="3">F-box domain-containing protein</fullName>
    </recommendedName>
</protein>
<reference evidence="1 2" key="1">
    <citation type="submission" date="2014-04" db="EMBL/GenBank/DDBJ databases">
        <authorList>
            <consortium name="DOE Joint Genome Institute"/>
            <person name="Kuo A."/>
            <person name="Zuccaro A."/>
            <person name="Kohler A."/>
            <person name="Nagy L.G."/>
            <person name="Floudas D."/>
            <person name="Copeland A."/>
            <person name="Barry K.W."/>
            <person name="Cichocki N."/>
            <person name="Veneault-Fourrey C."/>
            <person name="LaButti K."/>
            <person name="Lindquist E.A."/>
            <person name="Lipzen A."/>
            <person name="Lundell T."/>
            <person name="Morin E."/>
            <person name="Murat C."/>
            <person name="Sun H."/>
            <person name="Tunlid A."/>
            <person name="Henrissat B."/>
            <person name="Grigoriev I.V."/>
            <person name="Hibbett D.S."/>
            <person name="Martin F."/>
            <person name="Nordberg H.P."/>
            <person name="Cantor M.N."/>
            <person name="Hua S.X."/>
        </authorList>
    </citation>
    <scope>NUCLEOTIDE SEQUENCE [LARGE SCALE GENOMIC DNA]</scope>
    <source>
        <strain evidence="1 2">MAFF 305830</strain>
    </source>
</reference>
<dbReference type="InterPro" id="IPR032675">
    <property type="entry name" value="LRR_dom_sf"/>
</dbReference>
<evidence type="ECO:0000313" key="2">
    <source>
        <dbReference type="Proteomes" id="UP000054097"/>
    </source>
</evidence>
<dbReference type="AlphaFoldDB" id="A0A0C3BEW0"/>